<reference evidence="1 2" key="1">
    <citation type="journal article" date="2016" name="Nat. Commun.">
        <title>Thousands of microbial genomes shed light on interconnected biogeochemical processes in an aquifer system.</title>
        <authorList>
            <person name="Anantharaman K."/>
            <person name="Brown C.T."/>
            <person name="Hug L.A."/>
            <person name="Sharon I."/>
            <person name="Castelle C.J."/>
            <person name="Probst A.J."/>
            <person name="Thomas B.C."/>
            <person name="Singh A."/>
            <person name="Wilkins M.J."/>
            <person name="Karaoz U."/>
            <person name="Brodie E.L."/>
            <person name="Williams K.H."/>
            <person name="Hubbard S.S."/>
            <person name="Banfield J.F."/>
        </authorList>
    </citation>
    <scope>NUCLEOTIDE SEQUENCE [LARGE SCALE GENOMIC DNA]</scope>
</reference>
<evidence type="ECO:0000313" key="2">
    <source>
        <dbReference type="Proteomes" id="UP000176377"/>
    </source>
</evidence>
<dbReference type="EMBL" id="MFLA01000003">
    <property type="protein sequence ID" value="OGG60689.1"/>
    <property type="molecule type" value="Genomic_DNA"/>
</dbReference>
<evidence type="ECO:0000313" key="1">
    <source>
        <dbReference type="EMBL" id="OGG60689.1"/>
    </source>
</evidence>
<protein>
    <submittedName>
        <fullName evidence="1">Uncharacterized protein</fullName>
    </submittedName>
</protein>
<accession>A0A1F6DGU9</accession>
<comment type="caution">
    <text evidence="1">The sequence shown here is derived from an EMBL/GenBank/DDBJ whole genome shotgun (WGS) entry which is preliminary data.</text>
</comment>
<name>A0A1F6DGU9_9BACT</name>
<gene>
    <name evidence="1" type="ORF">A2765_03825</name>
</gene>
<sequence length="82" mass="9487">MAKKKEGEFGKLTRTVERGFAATADEFSDIKKTMATKDDLAALERRMDEKFAAIIRRLDKIMQIQLDEHASRIKKLERAVFK</sequence>
<dbReference type="Proteomes" id="UP000176377">
    <property type="component" value="Unassembled WGS sequence"/>
</dbReference>
<proteinExistence type="predicted"/>
<organism evidence="1 2">
    <name type="scientific">Candidatus Kaiserbacteria bacterium RIFCSPHIGHO2_01_FULL_56_24</name>
    <dbReference type="NCBI Taxonomy" id="1798487"/>
    <lineage>
        <taxon>Bacteria</taxon>
        <taxon>Candidatus Kaiseribacteriota</taxon>
    </lineage>
</organism>
<dbReference type="AlphaFoldDB" id="A0A1F6DGU9"/>